<dbReference type="NCBIfam" id="NF006767">
    <property type="entry name" value="PRK09289.1"/>
    <property type="match status" value="1"/>
</dbReference>
<dbReference type="EC" id="2.5.1.9" evidence="2"/>
<evidence type="ECO:0000256" key="3">
    <source>
        <dbReference type="PROSITE-ProRule" id="PRU00524"/>
    </source>
</evidence>
<keyword evidence="6" id="KW-1185">Reference proteome</keyword>
<dbReference type="AlphaFoldDB" id="A0A0I9Z370"/>
<dbReference type="GO" id="GO:0009231">
    <property type="term" value="P:riboflavin biosynthetic process"/>
    <property type="evidence" value="ECO:0007669"/>
    <property type="project" value="TreeGrafter"/>
</dbReference>
<reference evidence="5 6" key="1">
    <citation type="submission" date="2015-05" db="EMBL/GenBank/DDBJ databases">
        <title>Genome sequence of Mycobacterium haemophilum.</title>
        <authorList>
            <person name="Greninger A.L."/>
            <person name="Cunningham G."/>
            <person name="Miller S."/>
        </authorList>
    </citation>
    <scope>NUCLEOTIDE SEQUENCE [LARGE SCALE GENOMIC DNA]</scope>
    <source>
        <strain evidence="6">UC1</strain>
    </source>
</reference>
<organism evidence="5 6">
    <name type="scientific">Mycobacterium haemophilum</name>
    <dbReference type="NCBI Taxonomy" id="29311"/>
    <lineage>
        <taxon>Bacteria</taxon>
        <taxon>Bacillati</taxon>
        <taxon>Actinomycetota</taxon>
        <taxon>Actinomycetes</taxon>
        <taxon>Mycobacteriales</taxon>
        <taxon>Mycobacteriaceae</taxon>
        <taxon>Mycobacterium</taxon>
    </lineage>
</organism>
<dbReference type="STRING" id="1202450.B586_06960"/>
<dbReference type="Pfam" id="PF00677">
    <property type="entry name" value="Lum_binding"/>
    <property type="match status" value="2"/>
</dbReference>
<dbReference type="NCBIfam" id="NF009566">
    <property type="entry name" value="PRK13020.1"/>
    <property type="match status" value="1"/>
</dbReference>
<dbReference type="PATRIC" id="fig|29311.18.peg.2085"/>
<feature type="domain" description="Lumazine-binding" evidence="4">
    <location>
        <begin position="1"/>
        <end position="97"/>
    </location>
</feature>
<accession>A0A0I9Z370</accession>
<feature type="repeat" description="Lumazine-binding" evidence="3">
    <location>
        <begin position="1"/>
        <end position="97"/>
    </location>
</feature>
<dbReference type="OrthoDB" id="9788537at2"/>
<dbReference type="Gene3D" id="2.40.30.20">
    <property type="match status" value="2"/>
</dbReference>
<evidence type="ECO:0000256" key="1">
    <source>
        <dbReference type="ARBA" id="ARBA00022737"/>
    </source>
</evidence>
<dbReference type="InterPro" id="IPR023366">
    <property type="entry name" value="ATP_synth_asu-like_sf"/>
</dbReference>
<comment type="caution">
    <text evidence="5">The sequence shown here is derived from an EMBL/GenBank/DDBJ whole genome shotgun (WGS) entry which is preliminary data.</text>
</comment>
<evidence type="ECO:0000313" key="6">
    <source>
        <dbReference type="Proteomes" id="UP000036334"/>
    </source>
</evidence>
<dbReference type="CDD" id="cd00402">
    <property type="entry name" value="Riboflavin_synthase_like"/>
    <property type="match status" value="1"/>
</dbReference>
<dbReference type="PANTHER" id="PTHR21098">
    <property type="entry name" value="RIBOFLAVIN SYNTHASE ALPHA CHAIN"/>
    <property type="match status" value="1"/>
</dbReference>
<evidence type="ECO:0000259" key="4">
    <source>
        <dbReference type="PROSITE" id="PS51177"/>
    </source>
</evidence>
<dbReference type="InterPro" id="IPR001783">
    <property type="entry name" value="Lumazine-bd"/>
</dbReference>
<dbReference type="PROSITE" id="PS51177">
    <property type="entry name" value="LUMAZINE_BIND"/>
    <property type="match status" value="2"/>
</dbReference>
<name>A0A0I9Z370_9MYCO</name>
<evidence type="ECO:0000313" key="5">
    <source>
        <dbReference type="EMBL" id="KLO35151.1"/>
    </source>
</evidence>
<dbReference type="SUPFAM" id="SSF63380">
    <property type="entry name" value="Riboflavin synthase domain-like"/>
    <property type="match status" value="2"/>
</dbReference>
<feature type="repeat" description="Lumazine-binding" evidence="3">
    <location>
        <begin position="98"/>
        <end position="195"/>
    </location>
</feature>
<feature type="domain" description="Lumazine-binding" evidence="4">
    <location>
        <begin position="98"/>
        <end position="195"/>
    </location>
</feature>
<gene>
    <name evidence="5" type="ORF">ABH38_16725</name>
</gene>
<dbReference type="InterPro" id="IPR026017">
    <property type="entry name" value="Lumazine-bd_dom"/>
</dbReference>
<protein>
    <recommendedName>
        <fullName evidence="2">Riboflavin synthase</fullName>
        <ecNumber evidence="2">2.5.1.9</ecNumber>
    </recommendedName>
</protein>
<dbReference type="PANTHER" id="PTHR21098:SF0">
    <property type="entry name" value="RIBOFLAVIN SYNTHASE"/>
    <property type="match status" value="1"/>
</dbReference>
<keyword evidence="1" id="KW-0677">Repeat</keyword>
<dbReference type="InterPro" id="IPR017938">
    <property type="entry name" value="Riboflavin_synthase-like_b-brl"/>
</dbReference>
<dbReference type="RefSeq" id="WP_047316051.1">
    <property type="nucleotide sequence ID" value="NZ_LDPQ01000020.1"/>
</dbReference>
<evidence type="ECO:0000256" key="2">
    <source>
        <dbReference type="NCBIfam" id="TIGR00187"/>
    </source>
</evidence>
<dbReference type="PIRSF" id="PIRSF000498">
    <property type="entry name" value="Riboflavin_syn_A"/>
    <property type="match status" value="1"/>
</dbReference>
<sequence>MYTGITRGVFPVTFVETHPGFTRFSVELSAELARDVHVGASVAIDGVCCTVVSHTATTLSFDAMQETRSLTTLGDLSVGRGVSVERSARHGDELGGHDVYGHVIGTGTVTCATAVGGQLDLTIQVPAAWMKYILYKGFIALDGSSLTVGQTRNDGTFDVHLIPETLRVTNFARKQVGDRVNVELDPRTVAIVDTVERVLADRLRDELRYPPDG</sequence>
<dbReference type="NCBIfam" id="TIGR00187">
    <property type="entry name" value="ribE"/>
    <property type="match status" value="1"/>
</dbReference>
<dbReference type="Proteomes" id="UP000036334">
    <property type="component" value="Unassembled WGS sequence"/>
</dbReference>
<proteinExistence type="predicted"/>
<dbReference type="GO" id="GO:0004746">
    <property type="term" value="F:riboflavin synthase activity"/>
    <property type="evidence" value="ECO:0007669"/>
    <property type="project" value="UniProtKB-UniRule"/>
</dbReference>
<dbReference type="EMBL" id="LDPR01000017">
    <property type="protein sequence ID" value="KLO35151.1"/>
    <property type="molecule type" value="Genomic_DNA"/>
</dbReference>